<name>A0A7S1P4Y2_9ALVE</name>
<dbReference type="Gene3D" id="3.40.50.1820">
    <property type="entry name" value="alpha/beta hydrolase"/>
    <property type="match status" value="1"/>
</dbReference>
<feature type="region of interest" description="Disordered" evidence="1">
    <location>
        <begin position="396"/>
        <end position="476"/>
    </location>
</feature>
<dbReference type="Pfam" id="PF12146">
    <property type="entry name" value="Hydrolase_4"/>
    <property type="match status" value="1"/>
</dbReference>
<protein>
    <recommendedName>
        <fullName evidence="2">Serine aminopeptidase S33 domain-containing protein</fullName>
    </recommendedName>
</protein>
<dbReference type="EMBL" id="HBGB01029374">
    <property type="protein sequence ID" value="CAD9062114.1"/>
    <property type="molecule type" value="Transcribed_RNA"/>
</dbReference>
<sequence length="512" mass="55793">MVFSFLLFPSPPCTYDEYSDNIVWIPAGCRDPRECSAADVLPCLWLPFPNARYVMVYLHANAEDLGSCRKFCTLLHDCFGVNVLAVEYPGYGLAYGQATEESVEAATRGVYDYVTHTLHWAPEDIIVVGRSIGSGPAVSIACEAARRGSHLAGLVLIAAFTSIRDVVRGIAPWAARFMPDYFPNKDKMHQVSCGVVCVHGTEDRIIPLAHSVELFNLCGNPDKMFLPIHGGDHNGTVFKDNHEFVLPMINYLSAHGRRSFRTSMQEKRLHRYNYCHPDNWPSLTPAAFDLWAPNPPILPPPQPQYVPLMPPPGLVNDPFRTRRGVAHFPPYPYNHTRVVNRHVNPSHSSTLRPPPLMGAAAGTFMSPSLVCRDPPLILPNKGGQNNTVERRVFVQNSTASNTRASTADFPPGNIMASPRSGGGGPPTARGSEAGSATLRQRQGSVAPSAFGNTRLSARGDVPSLSLADGSYGTPMRHRHRGGVEGVMSMKHLNPSMGGTLQLGQTRKGRASG</sequence>
<feature type="domain" description="Serine aminopeptidase S33" evidence="2">
    <location>
        <begin position="50"/>
        <end position="184"/>
    </location>
</feature>
<gene>
    <name evidence="3" type="ORF">VBRA1451_LOCUS17184</name>
</gene>
<dbReference type="PANTHER" id="PTHR12277:SF197">
    <property type="entry name" value="CHROMOSOME UNDETERMINED SCAFFOLD_38, WHOLE GENOME SHOTGUN SEQUENCE"/>
    <property type="match status" value="1"/>
</dbReference>
<dbReference type="PANTHER" id="PTHR12277">
    <property type="entry name" value="ALPHA/BETA HYDROLASE DOMAIN-CONTAINING PROTEIN"/>
    <property type="match status" value="1"/>
</dbReference>
<accession>A0A7S1P4Y2</accession>
<evidence type="ECO:0000313" key="3">
    <source>
        <dbReference type="EMBL" id="CAD9062114.1"/>
    </source>
</evidence>
<dbReference type="InterPro" id="IPR029058">
    <property type="entry name" value="AB_hydrolase_fold"/>
</dbReference>
<proteinExistence type="predicted"/>
<dbReference type="SUPFAM" id="SSF53474">
    <property type="entry name" value="alpha/beta-Hydrolases"/>
    <property type="match status" value="1"/>
</dbReference>
<evidence type="ECO:0000259" key="2">
    <source>
        <dbReference type="Pfam" id="PF12146"/>
    </source>
</evidence>
<dbReference type="InterPro" id="IPR022742">
    <property type="entry name" value="Hydrolase_4"/>
</dbReference>
<dbReference type="AlphaFoldDB" id="A0A7S1P4Y2"/>
<feature type="compositionally biased region" description="Polar residues" evidence="1">
    <location>
        <begin position="437"/>
        <end position="455"/>
    </location>
</feature>
<evidence type="ECO:0000256" key="1">
    <source>
        <dbReference type="SAM" id="MobiDB-lite"/>
    </source>
</evidence>
<feature type="compositionally biased region" description="Polar residues" evidence="1">
    <location>
        <begin position="396"/>
        <end position="405"/>
    </location>
</feature>
<organism evidence="3">
    <name type="scientific">Vitrella brassicaformis</name>
    <dbReference type="NCBI Taxonomy" id="1169539"/>
    <lineage>
        <taxon>Eukaryota</taxon>
        <taxon>Sar</taxon>
        <taxon>Alveolata</taxon>
        <taxon>Colpodellida</taxon>
        <taxon>Vitrellaceae</taxon>
        <taxon>Vitrella</taxon>
    </lineage>
</organism>
<reference evidence="3" key="1">
    <citation type="submission" date="2021-01" db="EMBL/GenBank/DDBJ databases">
        <authorList>
            <person name="Corre E."/>
            <person name="Pelletier E."/>
            <person name="Niang G."/>
            <person name="Scheremetjew M."/>
            <person name="Finn R."/>
            <person name="Kale V."/>
            <person name="Holt S."/>
            <person name="Cochrane G."/>
            <person name="Meng A."/>
            <person name="Brown T."/>
            <person name="Cohen L."/>
        </authorList>
    </citation>
    <scope>NUCLEOTIDE SEQUENCE</scope>
    <source>
        <strain evidence="3">CCMP3346</strain>
    </source>
</reference>